<dbReference type="RefSeq" id="XP_019053643.1">
    <property type="nucleotide sequence ID" value="XM_019198098.1"/>
</dbReference>
<accession>A0A1U8Q4A0</accession>
<dbReference type="GeneID" id="104599532"/>
<feature type="transmembrane region" description="Helical" evidence="2">
    <location>
        <begin position="381"/>
        <end position="403"/>
    </location>
</feature>
<keyword evidence="2" id="KW-0812">Transmembrane</keyword>
<dbReference type="InterPro" id="IPR004158">
    <property type="entry name" value="DUF247_pln"/>
</dbReference>
<keyword evidence="2" id="KW-0472">Membrane</keyword>
<gene>
    <name evidence="4" type="primary">LOC104599532</name>
</gene>
<evidence type="ECO:0000256" key="1">
    <source>
        <dbReference type="SAM" id="MobiDB-lite"/>
    </source>
</evidence>
<dbReference type="AlphaFoldDB" id="A0A1U8Q4A0"/>
<dbReference type="OrthoDB" id="1849062at2759"/>
<keyword evidence="2" id="KW-1133">Transmembrane helix</keyword>
<dbReference type="Proteomes" id="UP000189703">
    <property type="component" value="Unplaced"/>
</dbReference>
<keyword evidence="3" id="KW-1185">Reference proteome</keyword>
<feature type="compositionally biased region" description="Basic and acidic residues" evidence="1">
    <location>
        <begin position="338"/>
        <end position="352"/>
    </location>
</feature>
<dbReference type="Pfam" id="PF03140">
    <property type="entry name" value="DUF247"/>
    <property type="match status" value="2"/>
</dbReference>
<dbReference type="KEGG" id="nnu:104599532"/>
<protein>
    <submittedName>
        <fullName evidence="4">Uncharacterized protein LOC104599532</fullName>
    </submittedName>
</protein>
<evidence type="ECO:0000313" key="4">
    <source>
        <dbReference type="RefSeq" id="XP_019053643.1"/>
    </source>
</evidence>
<evidence type="ECO:0000256" key="2">
    <source>
        <dbReference type="SAM" id="Phobius"/>
    </source>
</evidence>
<feature type="region of interest" description="Disordered" evidence="1">
    <location>
        <begin position="318"/>
        <end position="369"/>
    </location>
</feature>
<sequence length="646" mass="74569">MFLFAERVLSMNKMVESSRSGSSHSHNSHFGNHESWLINIMEANQGSIFTDKKLKIPRVPTQMRQESENNSSEVNNNIRAYEPEVVTIGPYHHNKNKESCKPMQDHKQKIAENNSSEDNNTVNNNIRAYEPEVVTIGPYHHHKNKESCKPMQDHKQKIAENFVLKDGKKVEIQGLYKKVEEIAKDARTYYDQDSVKDIDDETFTGMMFLDGCFVAYFIYCVTNGDLKQLNMESKTIVSVARDLFLLENQLPYLVLEVLMDTIFDKNEFTRMVRQFVDMIVLGCKQEECDPSLRELDKILKESTPCHLLDLLRTMFVRESQQGGNKSSSHRRQGRRLGRGSERESTPPEEDKSTVSQQESPPVERQTDKEDDLEWDNLTKCVSYSFVALIFLLLSPFILLLIVVSFALGIVLGIIMFLVSFPYFCLLVWTIRSRKDTTHQFRTASELKATGISFKMSESLSLSSVDFKAGLIFGDLILPVVAIDRSTEVMFLNLIAYETSCFDLDDFKVTSYICFLDSLIDRADDVKELRSDRVLINNLGSDEEAAHLINQLGRNLMDPNTYNEVKIEMKKFCGQKWRTWFAEIKLKYFRSPWTITCSLCCIFGSLPHCCSDLFYSFPWKMRGAHQLQYIGETNIVYDAIMCRCWIW</sequence>
<name>A0A1U8Q4A0_NELNU</name>
<dbReference type="PANTHER" id="PTHR31170:SF25">
    <property type="entry name" value="BNAA09G04570D PROTEIN"/>
    <property type="match status" value="1"/>
</dbReference>
<dbReference type="PANTHER" id="PTHR31170">
    <property type="entry name" value="BNAC04G53230D PROTEIN"/>
    <property type="match status" value="1"/>
</dbReference>
<evidence type="ECO:0000313" key="3">
    <source>
        <dbReference type="Proteomes" id="UP000189703"/>
    </source>
</evidence>
<organism evidence="3 4">
    <name type="scientific">Nelumbo nucifera</name>
    <name type="common">Sacred lotus</name>
    <dbReference type="NCBI Taxonomy" id="4432"/>
    <lineage>
        <taxon>Eukaryota</taxon>
        <taxon>Viridiplantae</taxon>
        <taxon>Streptophyta</taxon>
        <taxon>Embryophyta</taxon>
        <taxon>Tracheophyta</taxon>
        <taxon>Spermatophyta</taxon>
        <taxon>Magnoliopsida</taxon>
        <taxon>Proteales</taxon>
        <taxon>Nelumbonaceae</taxon>
        <taxon>Nelumbo</taxon>
    </lineage>
</organism>
<proteinExistence type="predicted"/>
<reference evidence="4" key="1">
    <citation type="submission" date="2025-08" db="UniProtKB">
        <authorList>
            <consortium name="RefSeq"/>
        </authorList>
    </citation>
    <scope>IDENTIFICATION</scope>
</reference>
<feature type="transmembrane region" description="Helical" evidence="2">
    <location>
        <begin position="409"/>
        <end position="430"/>
    </location>
</feature>
<feature type="compositionally biased region" description="Basic residues" evidence="1">
    <location>
        <begin position="327"/>
        <end position="337"/>
    </location>
</feature>